<dbReference type="OrthoDB" id="9942423at2759"/>
<dbReference type="AlphaFoldDB" id="L9L4R2"/>
<dbReference type="FunFam" id="1.20.5.170:FF:000094">
    <property type="entry name" value="Beaded filament structural protein 1"/>
    <property type="match status" value="1"/>
</dbReference>
<keyword evidence="8" id="KW-0273">Eye lens protein</keyword>
<organism evidence="23 24">
    <name type="scientific">Tupaia chinensis</name>
    <name type="common">Chinese tree shrew</name>
    <name type="synonym">Tupaia belangeri chinensis</name>
    <dbReference type="NCBI Taxonomy" id="246437"/>
    <lineage>
        <taxon>Eukaryota</taxon>
        <taxon>Metazoa</taxon>
        <taxon>Chordata</taxon>
        <taxon>Craniata</taxon>
        <taxon>Vertebrata</taxon>
        <taxon>Euteleostomi</taxon>
        <taxon>Mammalia</taxon>
        <taxon>Eutheria</taxon>
        <taxon>Euarchontoglires</taxon>
        <taxon>Scandentia</taxon>
        <taxon>Tupaiidae</taxon>
        <taxon>Tupaia</taxon>
    </lineage>
</organism>
<evidence type="ECO:0000256" key="17">
    <source>
        <dbReference type="ARBA" id="ARBA00031415"/>
    </source>
</evidence>
<evidence type="ECO:0000256" key="15">
    <source>
        <dbReference type="ARBA" id="ARBA00023212"/>
    </source>
</evidence>
<keyword evidence="16" id="KW-0449">Lipoprotein</keyword>
<dbReference type="PANTHER" id="PTHR14069:SF0">
    <property type="entry name" value="FILENSIN"/>
    <property type="match status" value="1"/>
</dbReference>
<feature type="region of interest" description="Disordered" evidence="21">
    <location>
        <begin position="498"/>
        <end position="617"/>
    </location>
</feature>
<dbReference type="GO" id="GO:0005212">
    <property type="term" value="F:structural constituent of eye lens"/>
    <property type="evidence" value="ECO:0007669"/>
    <property type="project" value="UniProtKB-KW"/>
</dbReference>
<feature type="compositionally biased region" description="Basic and acidic residues" evidence="21">
    <location>
        <begin position="13"/>
        <end position="35"/>
    </location>
</feature>
<dbReference type="InterPro" id="IPR042358">
    <property type="entry name" value="BFSP1"/>
</dbReference>
<evidence type="ECO:0000256" key="2">
    <source>
        <dbReference type="ARBA" id="ARBA00004413"/>
    </source>
</evidence>
<feature type="region of interest" description="Disordered" evidence="21">
    <location>
        <begin position="407"/>
        <end position="437"/>
    </location>
</feature>
<comment type="function">
    <text evidence="18">Required for the correct formation of lens intermediate filaments as part of a complex composed of BFSP1, BFSP2 and CRYAA. Involved in altering the calcium regulation of MIP water permeability.</text>
</comment>
<dbReference type="GO" id="GO:0005886">
    <property type="term" value="C:plasma membrane"/>
    <property type="evidence" value="ECO:0007669"/>
    <property type="project" value="UniProtKB-SubCell"/>
</dbReference>
<dbReference type="SMART" id="SM01391">
    <property type="entry name" value="Filament"/>
    <property type="match status" value="1"/>
</dbReference>
<dbReference type="KEGG" id="tup:102482037"/>
<evidence type="ECO:0000256" key="13">
    <source>
        <dbReference type="ARBA" id="ARBA00023054"/>
    </source>
</evidence>
<dbReference type="InParanoid" id="L9L4R2"/>
<dbReference type="STRING" id="246437.L9L4R2"/>
<evidence type="ECO:0000256" key="10">
    <source>
        <dbReference type="ARBA" id="ARBA00022737"/>
    </source>
</evidence>
<dbReference type="GO" id="GO:0070307">
    <property type="term" value="P:lens fiber cell development"/>
    <property type="evidence" value="ECO:0007669"/>
    <property type="project" value="TreeGrafter"/>
</dbReference>
<evidence type="ECO:0000256" key="1">
    <source>
        <dbReference type="ARBA" id="ARBA00004245"/>
    </source>
</evidence>
<protein>
    <recommendedName>
        <fullName evidence="4">Filensin</fullName>
    </recommendedName>
    <alternativeName>
        <fullName evidence="17">Beaded filament structural protein 1</fullName>
    </alternativeName>
</protein>
<dbReference type="GO" id="GO:0005938">
    <property type="term" value="C:cell cortex"/>
    <property type="evidence" value="ECO:0007669"/>
    <property type="project" value="UniProtKB-SubCell"/>
</dbReference>
<keyword evidence="14" id="KW-0472">Membrane</keyword>
<evidence type="ECO:0000256" key="6">
    <source>
        <dbReference type="ARBA" id="ARBA00022490"/>
    </source>
</evidence>
<proteinExistence type="predicted"/>
<evidence type="ECO:0000256" key="12">
    <source>
        <dbReference type="ARBA" id="ARBA00022990"/>
    </source>
</evidence>
<dbReference type="Gene3D" id="1.20.5.170">
    <property type="match status" value="1"/>
</dbReference>
<evidence type="ECO:0000256" key="11">
    <source>
        <dbReference type="ARBA" id="ARBA00022754"/>
    </source>
</evidence>
<dbReference type="PANTHER" id="PTHR14069">
    <property type="entry name" value="FILENSIN"/>
    <property type="match status" value="1"/>
</dbReference>
<keyword evidence="24" id="KW-1185">Reference proteome</keyword>
<keyword evidence="7" id="KW-0597">Phosphoprotein</keyword>
<evidence type="ECO:0000256" key="21">
    <source>
        <dbReference type="SAM" id="MobiDB-lite"/>
    </source>
</evidence>
<keyword evidence="5" id="KW-1003">Cell membrane</keyword>
<keyword evidence="9" id="KW-0519">Myristate</keyword>
<keyword evidence="10" id="KW-0677">Repeat</keyword>
<dbReference type="InterPro" id="IPR039008">
    <property type="entry name" value="IF_rod_dom"/>
</dbReference>
<evidence type="ECO:0000256" key="19">
    <source>
        <dbReference type="ARBA" id="ARBA00064349"/>
    </source>
</evidence>
<reference evidence="24" key="2">
    <citation type="journal article" date="2013" name="Nat. Commun.">
        <title>Genome of the Chinese tree shrew.</title>
        <authorList>
            <person name="Fan Y."/>
            <person name="Huang Z.Y."/>
            <person name="Cao C.C."/>
            <person name="Chen C.S."/>
            <person name="Chen Y.X."/>
            <person name="Fan D.D."/>
            <person name="He J."/>
            <person name="Hou H.L."/>
            <person name="Hu L."/>
            <person name="Hu X.T."/>
            <person name="Jiang X.T."/>
            <person name="Lai R."/>
            <person name="Lang Y.S."/>
            <person name="Liang B."/>
            <person name="Liao S.G."/>
            <person name="Mu D."/>
            <person name="Ma Y.Y."/>
            <person name="Niu Y.Y."/>
            <person name="Sun X.Q."/>
            <person name="Xia J.Q."/>
            <person name="Xiao J."/>
            <person name="Xiong Z.Q."/>
            <person name="Xu L."/>
            <person name="Yang L."/>
            <person name="Zhang Y."/>
            <person name="Zhao W."/>
            <person name="Zhao X.D."/>
            <person name="Zheng Y.T."/>
            <person name="Zhou J.M."/>
            <person name="Zhu Y.B."/>
            <person name="Zhang G.J."/>
            <person name="Wang J."/>
            <person name="Yao Y.G."/>
        </authorList>
    </citation>
    <scope>NUCLEOTIDE SEQUENCE [LARGE SCALE GENOMIC DNA]</scope>
</reference>
<evidence type="ECO:0000256" key="18">
    <source>
        <dbReference type="ARBA" id="ARBA00056753"/>
    </source>
</evidence>
<accession>L9L4R2</accession>
<comment type="subunit">
    <text evidence="19">Part of a complex required for lens intermediate filament formation composed of BFSP1, BFSP2 and CRYAA. Identified in a complex that contains VIM, EZR, AHNAK, BFSP1, BFSP2, ANK2, PLEC, PRX and spectrin. Found in a complex composed of PPL (via C-terminal linker domain), BFSP1 and BFSP2 in the retinal lens. Within the complex interacts with BFSP2. Interacts (via C-terminus) with MIP (via C-terminus) in aged lens fiber cells.</text>
</comment>
<feature type="compositionally biased region" description="Basic and acidic residues" evidence="21">
    <location>
        <begin position="503"/>
        <end position="512"/>
    </location>
</feature>
<feature type="coiled-coil region" evidence="20">
    <location>
        <begin position="58"/>
        <end position="175"/>
    </location>
</feature>
<sequence length="663" mass="73929">MYRRSYVFQTRKEQYERTDEAQRAVEPERPADEGRVGAPSLAALQGLGERVAVHIQRARALEQRHAGLRRQLDAFQRLGELAGPEDALARHVEGNRQRARDLATERARLERQGAEAQRALDEFRSKYENECECQLLLKEMLERLNKEADEALLHNLRLQLEAQFLQDDISAAKDRHKKNLLEIQTYITILQQIIQTAPQPSVVTSGMREEKLMTEREVAALRSQLEESREVLSHLQAQRAELQAQTTTLEQAIKNAHECYDDEIQLYNDQIETLRKEIEETERVLEKSSYDCRQLAVAQQTLKNELDRYHRIIEIEGNRLSSAFMETPITLLTPSHGSSLSPASGGKDLTRAVQDITTAKPRQKGLPRNVPRRKEIIAKDKVEETPEDTPLKDPEDAKPVQVILKEEGESKLESWGEETSVPTQEGAPEDVPDGGQISKAFGKLAKMVKEKLRSPKEPEPPAELYTKGRYVLVTGDASYVDPGFCSASIPAKGGVVVSIEEDSVQRDGHAEPSPEQPKPPVDIGQGDSQGKEDEPPNSQKTTDKEDEKNTEEQKGSEEKHDGQKEGEGSRKPCPTVTPGAEGSSTPQSQKPAANQDGSEGHGTRSSSPLEKTPPRALAYKKEVVESIEKISTESIETYEETSVIVETVIGKTKANKKLGEKGS</sequence>
<evidence type="ECO:0000259" key="22">
    <source>
        <dbReference type="PROSITE" id="PS51842"/>
    </source>
</evidence>
<name>L9L4R2_TUPCH</name>
<dbReference type="PROSITE" id="PS51842">
    <property type="entry name" value="IF_ROD_2"/>
    <property type="match status" value="1"/>
</dbReference>
<dbReference type="EMBL" id="KB320512">
    <property type="protein sequence ID" value="ELW69948.1"/>
    <property type="molecule type" value="Genomic_DNA"/>
</dbReference>
<evidence type="ECO:0000256" key="3">
    <source>
        <dbReference type="ARBA" id="ARBA00004544"/>
    </source>
</evidence>
<keyword evidence="12" id="KW-0007">Acetylation</keyword>
<evidence type="ECO:0000256" key="5">
    <source>
        <dbReference type="ARBA" id="ARBA00022475"/>
    </source>
</evidence>
<reference evidence="24" key="1">
    <citation type="submission" date="2012-07" db="EMBL/GenBank/DDBJ databases">
        <title>Genome of the Chinese tree shrew, a rising model animal genetically related to primates.</title>
        <authorList>
            <person name="Zhang G."/>
            <person name="Fan Y."/>
            <person name="Yao Y."/>
            <person name="Huang Z."/>
        </authorList>
    </citation>
    <scope>NUCLEOTIDE SEQUENCE [LARGE SCALE GENOMIC DNA]</scope>
</reference>
<evidence type="ECO:0000256" key="7">
    <source>
        <dbReference type="ARBA" id="ARBA00022553"/>
    </source>
</evidence>
<feature type="coiled-coil region" evidence="20">
    <location>
        <begin position="218"/>
        <end position="291"/>
    </location>
</feature>
<feature type="region of interest" description="Disordered" evidence="21">
    <location>
        <begin position="13"/>
        <end position="36"/>
    </location>
</feature>
<feature type="compositionally biased region" description="Basic and acidic residues" evidence="21">
    <location>
        <begin position="541"/>
        <end position="570"/>
    </location>
</feature>
<dbReference type="eggNOG" id="ENOG502QRCH">
    <property type="taxonomic scope" value="Eukaryota"/>
</dbReference>
<evidence type="ECO:0000256" key="16">
    <source>
        <dbReference type="ARBA" id="ARBA00023288"/>
    </source>
</evidence>
<feature type="compositionally biased region" description="Polar residues" evidence="21">
    <location>
        <begin position="582"/>
        <end position="609"/>
    </location>
</feature>
<dbReference type="Proteomes" id="UP000011518">
    <property type="component" value="Unassembled WGS sequence"/>
</dbReference>
<evidence type="ECO:0000313" key="24">
    <source>
        <dbReference type="Proteomes" id="UP000011518"/>
    </source>
</evidence>
<dbReference type="FunFam" id="1.20.5.1160:FF:000009">
    <property type="entry name" value="filensin isoform X2"/>
    <property type="match status" value="1"/>
</dbReference>
<evidence type="ECO:0000256" key="4">
    <source>
        <dbReference type="ARBA" id="ARBA00019025"/>
    </source>
</evidence>
<dbReference type="GO" id="GO:0005882">
    <property type="term" value="C:intermediate filament"/>
    <property type="evidence" value="ECO:0007669"/>
    <property type="project" value="UniProtKB-KW"/>
</dbReference>
<dbReference type="Pfam" id="PF00038">
    <property type="entry name" value="Filament"/>
    <property type="match status" value="1"/>
</dbReference>
<dbReference type="GO" id="GO:0007010">
    <property type="term" value="P:cytoskeleton organization"/>
    <property type="evidence" value="ECO:0007669"/>
    <property type="project" value="UniProtKB-ARBA"/>
</dbReference>
<keyword evidence="11" id="KW-0403">Intermediate filament</keyword>
<feature type="domain" description="IF rod" evidence="22">
    <location>
        <begin position="40"/>
        <end position="320"/>
    </location>
</feature>
<dbReference type="FunCoup" id="L9L4R2">
    <property type="interactions" value="118"/>
</dbReference>
<evidence type="ECO:0000256" key="14">
    <source>
        <dbReference type="ARBA" id="ARBA00023136"/>
    </source>
</evidence>
<gene>
    <name evidence="23" type="ORF">TREES_T100021400</name>
</gene>
<evidence type="ECO:0000256" key="9">
    <source>
        <dbReference type="ARBA" id="ARBA00022707"/>
    </source>
</evidence>
<keyword evidence="6" id="KW-0963">Cytoplasm</keyword>
<dbReference type="Gene3D" id="1.20.5.1160">
    <property type="entry name" value="Vasodilator-stimulated phosphoprotein"/>
    <property type="match status" value="1"/>
</dbReference>
<keyword evidence="13 20" id="KW-0175">Coiled coil</keyword>
<keyword evidence="15" id="KW-0206">Cytoskeleton</keyword>
<evidence type="ECO:0000313" key="23">
    <source>
        <dbReference type="EMBL" id="ELW69948.1"/>
    </source>
</evidence>
<evidence type="ECO:0000256" key="8">
    <source>
        <dbReference type="ARBA" id="ARBA00022613"/>
    </source>
</evidence>
<evidence type="ECO:0000256" key="20">
    <source>
        <dbReference type="SAM" id="Coils"/>
    </source>
</evidence>
<comment type="subcellular location">
    <subcellularLocation>
        <location evidence="2">Cell membrane</location>
        <topology evidence="2">Peripheral membrane protein</topology>
        <orientation evidence="2">Cytoplasmic side</orientation>
    </subcellularLocation>
    <subcellularLocation>
        <location evidence="3">Cytoplasm</location>
        <location evidence="3">Cell cortex</location>
    </subcellularLocation>
    <subcellularLocation>
        <location evidence="1">Cytoplasm</location>
        <location evidence="1">Cytoskeleton</location>
    </subcellularLocation>
</comment>